<evidence type="ECO:0000313" key="3">
    <source>
        <dbReference type="Proteomes" id="UP000036681"/>
    </source>
</evidence>
<dbReference type="SMART" id="SM00256">
    <property type="entry name" value="FBOX"/>
    <property type="match status" value="1"/>
</dbReference>
<dbReference type="SUPFAM" id="SSF81383">
    <property type="entry name" value="F-box domain"/>
    <property type="match status" value="1"/>
</dbReference>
<dbReference type="AlphaFoldDB" id="A0A0M3IRC7"/>
<dbReference type="Proteomes" id="UP000036681">
    <property type="component" value="Unplaced"/>
</dbReference>
<dbReference type="Pfam" id="PF12937">
    <property type="entry name" value="F-box-like"/>
    <property type="match status" value="1"/>
</dbReference>
<reference evidence="4" key="1">
    <citation type="submission" date="2017-02" db="UniProtKB">
        <authorList>
            <consortium name="WormBaseParasite"/>
        </authorList>
    </citation>
    <scope>IDENTIFICATION</scope>
</reference>
<feature type="domain" description="F-box" evidence="2">
    <location>
        <begin position="73"/>
        <end position="123"/>
    </location>
</feature>
<evidence type="ECO:0000259" key="2">
    <source>
        <dbReference type="PROSITE" id="PS50181"/>
    </source>
</evidence>
<proteinExistence type="predicted"/>
<name>A0A0M3IRC7_ASCLU</name>
<feature type="signal peptide" evidence="1">
    <location>
        <begin position="1"/>
        <end position="17"/>
    </location>
</feature>
<evidence type="ECO:0000313" key="4">
    <source>
        <dbReference type="WBParaSite" id="ALUE_0002130501-mRNA-1"/>
    </source>
</evidence>
<accession>A0A0M3IRC7</accession>
<dbReference type="PROSITE" id="PS50181">
    <property type="entry name" value="FBOX"/>
    <property type="match status" value="1"/>
</dbReference>
<evidence type="ECO:0000256" key="1">
    <source>
        <dbReference type="SAM" id="SignalP"/>
    </source>
</evidence>
<feature type="chain" id="PRO_5005657387" evidence="1">
    <location>
        <begin position="18"/>
        <end position="341"/>
    </location>
</feature>
<organism evidence="3 4">
    <name type="scientific">Ascaris lumbricoides</name>
    <name type="common">Giant roundworm</name>
    <dbReference type="NCBI Taxonomy" id="6252"/>
    <lineage>
        <taxon>Eukaryota</taxon>
        <taxon>Metazoa</taxon>
        <taxon>Ecdysozoa</taxon>
        <taxon>Nematoda</taxon>
        <taxon>Chromadorea</taxon>
        <taxon>Rhabditida</taxon>
        <taxon>Spirurina</taxon>
        <taxon>Ascaridomorpha</taxon>
        <taxon>Ascaridoidea</taxon>
        <taxon>Ascarididae</taxon>
        <taxon>Ascaris</taxon>
    </lineage>
</organism>
<keyword evidence="3" id="KW-1185">Reference proteome</keyword>
<dbReference type="WBParaSite" id="ALUE_0002130501-mRNA-1">
    <property type="protein sequence ID" value="ALUE_0002130501-mRNA-1"/>
    <property type="gene ID" value="ALUE_0002130501"/>
</dbReference>
<dbReference type="InterPro" id="IPR036047">
    <property type="entry name" value="F-box-like_dom_sf"/>
</dbReference>
<protein>
    <submittedName>
        <fullName evidence="4">F-box domain-containing protein</fullName>
    </submittedName>
</protein>
<dbReference type="Gene3D" id="1.20.1280.50">
    <property type="match status" value="1"/>
</dbReference>
<sequence>LLLLFSASCLVVHSSKGHKFCYTFIRCLIPRLLHFTTPFIGVDGMWGGSNCANWVIGRTLPATRFENNMPNNATRVPQLPNELIVEIWKRACAQDRRNCRAVCRHWKALYHRCKFPRTRFLNLNISIRDGQYVLFGRKEGKTSCAIEIKPQWRFLASAFQMVELVLGTHLDKIEKRGGLLSIEGRALTDELLLLILEQKWNIRSVELNGETVFVRNEAMCGLLSIEGRALTDELLLLILEQKWNIRSVELNGETVFVRNEAMCEFVAKQNQDNGLSNIECLVLRVVEDIFVELLVTVDDQTELDLLHSLTARKSYYDDCTENGYRGLHIDFFLLIGQIVGR</sequence>
<dbReference type="InterPro" id="IPR001810">
    <property type="entry name" value="F-box_dom"/>
</dbReference>
<keyword evidence="1" id="KW-0732">Signal</keyword>